<dbReference type="GO" id="GO:0032259">
    <property type="term" value="P:methylation"/>
    <property type="evidence" value="ECO:0007669"/>
    <property type="project" value="InterPro"/>
</dbReference>
<sequence length="1354" mass="157110">MSEPSTADMTFVDLFNFLQSYGSCKNDIISWLQEPWQGKDKQESLLRLFAYLGLISKLRNYTMCKGNFNMATIEPIQTTKDVFYDDSNNAIKLKDSGDKSDLHGQICNENQKIILATTSKNLNVEHVGDLELRDILSISYDKYKGWELHLCVCVRDSKRTKEMVLRAHEGNEDLKIWLEKKTTIIIDWNDLNEAFHEFKLIYGNTNIEYILKINKKPLLLKLHQRLSVMKTIRMKGQGHKKILWGHIQRSGKSYIMAGAIIEDSKNKDRCNYLVITTAKNETVTQYLEVFNCSQLQDFNIVNLDGKNKNPVLTEKNIIICSKQFLQYKIEKGHDQQRDTLEKTTSIPWLKKMNFEMRFIDEAHNGGTTELAKDTLKYYGNNSFTIQITATYSKPINDYNIPKENWILWDLEDIKLCKNIEKESNILKLTEKHGHEMENIIHNYSQQNILDEYLKYPELVILTNKINSDVLDEIIENTNDNHYGWSPDACFLPKQCVETTASGIKKIIKIDEFQNESEALKIWYCTFGKTDKRGIPDKNYPDDQVFMKRIEKICKNPEINSRFIGDTEDPMIIMAFLPQNDIDIISNATMKLLKKYNVIPDYDIVSINSNVTNNPKKTIEDARKTAKNSGKKGVLVLSGKQCSLGVTIKKCDIVLLMNNNMGFDMIYQMMFRSMSEEEGKKCGFVVDFNIHRAIDTSIVEYSSLIKPNDHPRDAIKYVLQERLINLNGDDWMPSFGNVENKLTVLSDNIYKIFSSRLNGAIDNIMRRFNLKPEFFSKESFEVFNSIFKDVKFSGKKKKESLEKLKKEMIEKNIKKGIEKTKVENSNGDDCDSDSDSIDSSGNNSINDSSISSSDTDNDNSLNYIKINPFDILKPISMMCSLLTIHENDKTTLEEMYNVLAFNPEKKSVLLNQIRMIWDEKIQNHQIESLITIFKAYLENDRETTQLIRYIKELLHNNINNSNELAKIVDKYLIPQEKEKMDYAEYSTPYITRKNMLDTMPFDFWQTPKKVFEPSSGKGGFLLDIIDRFMIGLKNKIPDEKERYKIIVEECLYWSDINETNIFICKLLVDPHNLYKLKYNQGSTLDLNIKSKWGLDGFDAVIGNPPYHKGKNSNFYVKFMDLAESVLKMGGYILYVIPNRFLIPGHKANHCINKFNVELIMHTVNDFDVSTDIGYYLGVKSENIDNTSVKCIFKDNVEYYINLNDPTPTANNSIEFKALSDNILRFNKHGKIKFIKSDKNNIDKKNHIFIPRHWARYATSKSKGGRHVFKIVNEFGDDGRFVEINENTKENIIWYLTRSKIIRFITNNYASTVFIPPFIWKSIPNIDFTIKYDNNQLYDLFGLTPEEKELIEKVVD</sequence>
<evidence type="ECO:0000259" key="3">
    <source>
        <dbReference type="Pfam" id="PF07669"/>
    </source>
</evidence>
<dbReference type="EMBL" id="MN739917">
    <property type="protein sequence ID" value="QHT77377.1"/>
    <property type="molecule type" value="Genomic_DNA"/>
</dbReference>
<reference evidence="4" key="1">
    <citation type="journal article" date="2020" name="Nature">
        <title>Giant virus diversity and host interactions through global metagenomics.</title>
        <authorList>
            <person name="Schulz F."/>
            <person name="Roux S."/>
            <person name="Paez-Espino D."/>
            <person name="Jungbluth S."/>
            <person name="Walsh D.A."/>
            <person name="Denef V.J."/>
            <person name="McMahon K.D."/>
            <person name="Konstantinidis K.T."/>
            <person name="Eloe-Fadrosh E.A."/>
            <person name="Kyrpides N.C."/>
            <person name="Woyke T."/>
        </authorList>
    </citation>
    <scope>NUCLEOTIDE SEQUENCE</scope>
    <source>
        <strain evidence="4">GVMAG-M-3300023179-86</strain>
    </source>
</reference>
<organism evidence="4">
    <name type="scientific">viral metagenome</name>
    <dbReference type="NCBI Taxonomy" id="1070528"/>
    <lineage>
        <taxon>unclassified sequences</taxon>
        <taxon>metagenomes</taxon>
        <taxon>organismal metagenomes</taxon>
    </lineage>
</organism>
<dbReference type="GO" id="GO:0008168">
    <property type="term" value="F:methyltransferase activity"/>
    <property type="evidence" value="ECO:0007669"/>
    <property type="project" value="InterPro"/>
</dbReference>
<dbReference type="Pfam" id="PF04851">
    <property type="entry name" value="ResIII"/>
    <property type="match status" value="1"/>
</dbReference>
<dbReference type="SUPFAM" id="SSF52540">
    <property type="entry name" value="P-loop containing nucleoside triphosphate hydrolases"/>
    <property type="match status" value="1"/>
</dbReference>
<dbReference type="GO" id="GO:0003677">
    <property type="term" value="F:DNA binding"/>
    <property type="evidence" value="ECO:0007669"/>
    <property type="project" value="InterPro"/>
</dbReference>
<dbReference type="Gene3D" id="3.40.50.150">
    <property type="entry name" value="Vaccinia Virus protein VP39"/>
    <property type="match status" value="1"/>
</dbReference>
<accession>A0A6C0HAD5</accession>
<dbReference type="GO" id="GO:0006304">
    <property type="term" value="P:DNA modification"/>
    <property type="evidence" value="ECO:0007669"/>
    <property type="project" value="InterPro"/>
</dbReference>
<dbReference type="InterPro" id="IPR006935">
    <property type="entry name" value="Helicase/UvrB_N"/>
</dbReference>
<protein>
    <submittedName>
        <fullName evidence="4">Uncharacterized protein</fullName>
    </submittedName>
</protein>
<feature type="compositionally biased region" description="Acidic residues" evidence="1">
    <location>
        <begin position="825"/>
        <end position="835"/>
    </location>
</feature>
<dbReference type="InterPro" id="IPR029063">
    <property type="entry name" value="SAM-dependent_MTases_sf"/>
</dbReference>
<dbReference type="PRINTS" id="PR00507">
    <property type="entry name" value="N12N6MTFRASE"/>
</dbReference>
<dbReference type="InterPro" id="IPR011639">
    <property type="entry name" value="MethylTrfase_TaqI-like_dom"/>
</dbReference>
<dbReference type="Pfam" id="PF07669">
    <property type="entry name" value="Eco57I"/>
    <property type="match status" value="1"/>
</dbReference>
<dbReference type="GO" id="GO:0016787">
    <property type="term" value="F:hydrolase activity"/>
    <property type="evidence" value="ECO:0007669"/>
    <property type="project" value="InterPro"/>
</dbReference>
<feature type="region of interest" description="Disordered" evidence="1">
    <location>
        <begin position="819"/>
        <end position="854"/>
    </location>
</feature>
<dbReference type="SUPFAM" id="SSF53335">
    <property type="entry name" value="S-adenosyl-L-methionine-dependent methyltransferases"/>
    <property type="match status" value="1"/>
</dbReference>
<feature type="compositionally biased region" description="Low complexity" evidence="1">
    <location>
        <begin position="836"/>
        <end position="854"/>
    </location>
</feature>
<dbReference type="InterPro" id="IPR002052">
    <property type="entry name" value="DNA_methylase_N6_adenine_CS"/>
</dbReference>
<dbReference type="PROSITE" id="PS00092">
    <property type="entry name" value="N6_MTASE"/>
    <property type="match status" value="1"/>
</dbReference>
<dbReference type="GO" id="GO:0005524">
    <property type="term" value="F:ATP binding"/>
    <property type="evidence" value="ECO:0007669"/>
    <property type="project" value="InterPro"/>
</dbReference>
<evidence type="ECO:0000313" key="4">
    <source>
        <dbReference type="EMBL" id="QHT77377.1"/>
    </source>
</evidence>
<evidence type="ECO:0000256" key="1">
    <source>
        <dbReference type="SAM" id="MobiDB-lite"/>
    </source>
</evidence>
<proteinExistence type="predicted"/>
<feature type="domain" description="Helicase/UvrB N-terminal" evidence="2">
    <location>
        <begin position="223"/>
        <end position="392"/>
    </location>
</feature>
<dbReference type="InterPro" id="IPR027417">
    <property type="entry name" value="P-loop_NTPase"/>
</dbReference>
<name>A0A6C0HAD5_9ZZZZ</name>
<evidence type="ECO:0000259" key="2">
    <source>
        <dbReference type="Pfam" id="PF04851"/>
    </source>
</evidence>
<feature type="domain" description="Type II methyltransferase M.TaqI-like" evidence="3">
    <location>
        <begin position="1092"/>
        <end position="1165"/>
    </location>
</feature>